<accession>A0ABY9AML7</accession>
<evidence type="ECO:0000313" key="1">
    <source>
        <dbReference type="EMBL" id="WIY48033.1"/>
    </source>
</evidence>
<dbReference type="Gene3D" id="2.115.10.20">
    <property type="entry name" value="Glycosyl hydrolase domain, family 43"/>
    <property type="match status" value="1"/>
</dbReference>
<organism evidence="1 2">
    <name type="scientific">Paracidovorax citrulli</name>
    <name type="common">Acidovorax citrulli</name>
    <dbReference type="NCBI Taxonomy" id="80869"/>
    <lineage>
        <taxon>Bacteria</taxon>
        <taxon>Pseudomonadati</taxon>
        <taxon>Pseudomonadota</taxon>
        <taxon>Betaproteobacteria</taxon>
        <taxon>Burkholderiales</taxon>
        <taxon>Comamonadaceae</taxon>
        <taxon>Paracidovorax</taxon>
    </lineage>
</organism>
<keyword evidence="2" id="KW-1185">Reference proteome</keyword>
<proteinExistence type="predicted"/>
<protein>
    <submittedName>
        <fullName evidence="1">Uncharacterized protein</fullName>
    </submittedName>
</protein>
<reference evidence="1 2" key="1">
    <citation type="submission" date="2023-06" db="EMBL/GenBank/DDBJ databases">
        <authorList>
            <person name="Ham H."/>
            <person name="Park D.S."/>
        </authorList>
    </citation>
    <scope>NUCLEOTIDE SEQUENCE [LARGE SCALE GENOMIC DNA]</scope>
    <source>
        <strain evidence="1 2">KACC 17005</strain>
    </source>
</reference>
<sequence length="171" mass="18655">MMVSGSGEGAVYHLYFSAADGKERSKYSAIYHSSSRDGAQWAKPGKLLSDGALDPVVMEDRGGKKFIIYTTSFKSKNFIKMADLPAPNVAGKKRVLYSSPTGFYTLGKLTVSGKPMVVVETGEDWMAMCFAPNGQLVKSSIRPLLRLRNGESSQWDGLKYGMYFTDASGNP</sequence>
<dbReference type="RefSeq" id="WP_133246158.1">
    <property type="nucleotide sequence ID" value="NZ_CP042302.1"/>
</dbReference>
<dbReference type="InterPro" id="IPR023296">
    <property type="entry name" value="Glyco_hydro_beta-prop_sf"/>
</dbReference>
<name>A0ABY9AML7_PARCI</name>
<gene>
    <name evidence="1" type="ORF">QRO08_19750</name>
</gene>
<dbReference type="EMBL" id="CP127363">
    <property type="protein sequence ID" value="WIY48033.1"/>
    <property type="molecule type" value="Genomic_DNA"/>
</dbReference>
<evidence type="ECO:0000313" key="2">
    <source>
        <dbReference type="Proteomes" id="UP001242732"/>
    </source>
</evidence>
<dbReference type="SUPFAM" id="SSF75005">
    <property type="entry name" value="Arabinanase/levansucrase/invertase"/>
    <property type="match status" value="1"/>
</dbReference>
<dbReference type="Proteomes" id="UP001242732">
    <property type="component" value="Chromosome"/>
</dbReference>